<protein>
    <recommendedName>
        <fullName evidence="5">Secreted protein</fullName>
    </recommendedName>
</protein>
<gene>
    <name evidence="3" type="ORF">DX130_22765</name>
</gene>
<keyword evidence="2" id="KW-0732">Signal</keyword>
<name>A0A371P728_9BACL</name>
<feature type="chain" id="PRO_5017084226" description="Secreted protein" evidence="2">
    <location>
        <begin position="30"/>
        <end position="70"/>
    </location>
</feature>
<reference evidence="3 4" key="1">
    <citation type="submission" date="2018-08" db="EMBL/GenBank/DDBJ databases">
        <title>Paenibacillus sp. M4BSY-1, whole genome shotgun sequence.</title>
        <authorList>
            <person name="Tuo L."/>
        </authorList>
    </citation>
    <scope>NUCLEOTIDE SEQUENCE [LARGE SCALE GENOMIC DNA]</scope>
    <source>
        <strain evidence="3 4">M4BSY-1</strain>
    </source>
</reference>
<evidence type="ECO:0000256" key="1">
    <source>
        <dbReference type="SAM" id="MobiDB-lite"/>
    </source>
</evidence>
<organism evidence="3 4">
    <name type="scientific">Paenibacillus paeoniae</name>
    <dbReference type="NCBI Taxonomy" id="2292705"/>
    <lineage>
        <taxon>Bacteria</taxon>
        <taxon>Bacillati</taxon>
        <taxon>Bacillota</taxon>
        <taxon>Bacilli</taxon>
        <taxon>Bacillales</taxon>
        <taxon>Paenibacillaceae</taxon>
        <taxon>Paenibacillus</taxon>
    </lineage>
</organism>
<proteinExistence type="predicted"/>
<evidence type="ECO:0008006" key="5">
    <source>
        <dbReference type="Google" id="ProtNLM"/>
    </source>
</evidence>
<dbReference type="Proteomes" id="UP000261905">
    <property type="component" value="Unassembled WGS sequence"/>
</dbReference>
<evidence type="ECO:0000256" key="2">
    <source>
        <dbReference type="SAM" id="SignalP"/>
    </source>
</evidence>
<keyword evidence="4" id="KW-1185">Reference proteome</keyword>
<feature type="compositionally biased region" description="Low complexity" evidence="1">
    <location>
        <begin position="35"/>
        <end position="61"/>
    </location>
</feature>
<dbReference type="AlphaFoldDB" id="A0A371P728"/>
<feature type="region of interest" description="Disordered" evidence="1">
    <location>
        <begin position="35"/>
        <end position="70"/>
    </location>
</feature>
<comment type="caution">
    <text evidence="3">The sequence shown here is derived from an EMBL/GenBank/DDBJ whole genome shotgun (WGS) entry which is preliminary data.</text>
</comment>
<accession>A0A371P728</accession>
<feature type="signal peptide" evidence="2">
    <location>
        <begin position="1"/>
        <end position="29"/>
    </location>
</feature>
<evidence type="ECO:0000313" key="4">
    <source>
        <dbReference type="Proteomes" id="UP000261905"/>
    </source>
</evidence>
<dbReference type="RefSeq" id="WP_116049304.1">
    <property type="nucleotide sequence ID" value="NZ_QUBQ01000006.1"/>
</dbReference>
<dbReference type="EMBL" id="QUBQ01000006">
    <property type="protein sequence ID" value="REK71266.1"/>
    <property type="molecule type" value="Genomic_DNA"/>
</dbReference>
<sequence length="70" mass="7484">MNKLMNKQRMTKVLLTATMCAIMIFTAAACNSDTNGASNNLNNNAPIVSDDPIVTDDPIVPGDDDDLVTE</sequence>
<dbReference type="PROSITE" id="PS51257">
    <property type="entry name" value="PROKAR_LIPOPROTEIN"/>
    <property type="match status" value="1"/>
</dbReference>
<evidence type="ECO:0000313" key="3">
    <source>
        <dbReference type="EMBL" id="REK71266.1"/>
    </source>
</evidence>
<dbReference type="OrthoDB" id="2667282at2"/>